<reference evidence="1 2" key="1">
    <citation type="submission" date="2018-01" db="EMBL/GenBank/DDBJ databases">
        <title>Complete genome sequences of 14 Citrobacter spp. isolated from plant in Canada.</title>
        <authorList>
            <person name="Bhandare S.G."/>
            <person name="Colavecchio A."/>
            <person name="Jeukens J."/>
            <person name="Emond-Rheault J.-G."/>
            <person name="Freschi L."/>
            <person name="Hamel J."/>
            <person name="Kukavica-Ibrulj I."/>
            <person name="Levesque R."/>
            <person name="Goodridge L."/>
        </authorList>
    </citation>
    <scope>NUCLEOTIDE SEQUENCE [LARGE SCALE GENOMIC DNA]</scope>
    <source>
        <strain evidence="1 2">S1285</strain>
    </source>
</reference>
<dbReference type="RefSeq" id="WP_103780250.1">
    <property type="nucleotide sequence ID" value="NZ_PQLX01000013.1"/>
</dbReference>
<gene>
    <name evidence="1" type="ORF">C3430_24450</name>
</gene>
<name>A0A2S4RRI5_CITAM</name>
<protein>
    <submittedName>
        <fullName evidence="1">Uncharacterized protein</fullName>
    </submittedName>
</protein>
<sequence>MKKSAHIKELINVLHLVGKFKAVENALYRGAIESLVSTFYLVLRLKLAEAKITQEPMRKSLTELLTALREAREDLVSRSINEHPQLFSCLFQYERNENLLSLSFEREYSIFISNNLEKISNNITDFEDINMQNKLKYIAKEFVGFKHSRGTSNSYVFFLDDKVNQIGNILSVFERDKDRIEEINYLRRKEQVLFDRLFNKLLGEQNGLVK</sequence>
<dbReference type="OrthoDB" id="7060658at2"/>
<organism evidence="1 2">
    <name type="scientific">Citrobacter amalonaticus</name>
    <dbReference type="NCBI Taxonomy" id="35703"/>
    <lineage>
        <taxon>Bacteria</taxon>
        <taxon>Pseudomonadati</taxon>
        <taxon>Pseudomonadota</taxon>
        <taxon>Gammaproteobacteria</taxon>
        <taxon>Enterobacterales</taxon>
        <taxon>Enterobacteriaceae</taxon>
        <taxon>Citrobacter</taxon>
    </lineage>
</organism>
<comment type="caution">
    <text evidence="1">The sequence shown here is derived from an EMBL/GenBank/DDBJ whole genome shotgun (WGS) entry which is preliminary data.</text>
</comment>
<evidence type="ECO:0000313" key="1">
    <source>
        <dbReference type="EMBL" id="POU61166.1"/>
    </source>
</evidence>
<dbReference type="EMBL" id="PQLX01000013">
    <property type="protein sequence ID" value="POU61166.1"/>
    <property type="molecule type" value="Genomic_DNA"/>
</dbReference>
<accession>A0A2S4RRI5</accession>
<dbReference type="AlphaFoldDB" id="A0A2S4RRI5"/>
<proteinExistence type="predicted"/>
<evidence type="ECO:0000313" key="2">
    <source>
        <dbReference type="Proteomes" id="UP000237003"/>
    </source>
</evidence>
<dbReference type="Proteomes" id="UP000237003">
    <property type="component" value="Unassembled WGS sequence"/>
</dbReference>